<keyword evidence="1" id="KW-0812">Transmembrane</keyword>
<dbReference type="Proteomes" id="UP000515909">
    <property type="component" value="Chromosome"/>
</dbReference>
<evidence type="ECO:0000313" key="2">
    <source>
        <dbReference type="EMBL" id="MVB12041.1"/>
    </source>
</evidence>
<sequence>MKIYDKKKFGSGLVCMALSLLNLIASFWTGFDVSGIILILALLLFGVVLLARSLSYNLSREDQLEGLDERNQLIELKTKSKSFRLTQGICFGLMLVFLVMGKVSGENLFISMGVGLAFAYAVSMFTEIFTCFYYDNHM</sequence>
<reference evidence="3 5" key="2">
    <citation type="submission" date="2020-08" db="EMBL/GenBank/DDBJ databases">
        <title>The isolate Caproiciproducens sp. 7D4C2 produces n-caproate at mildly acidic conditions from hexoses: genome and rBOX comparison with related strains and chain-elongating bacteria.</title>
        <authorList>
            <person name="Esquivel-Elizondo S."/>
            <person name="Bagci C."/>
            <person name="Temovska M."/>
            <person name="Jeon B.S."/>
            <person name="Bessarab I."/>
            <person name="Williams R.B.H."/>
            <person name="Huson D.H."/>
            <person name="Angenent L.T."/>
        </authorList>
    </citation>
    <scope>NUCLEOTIDE SEQUENCE [LARGE SCALE GENOMIC DNA]</scope>
    <source>
        <strain evidence="3 5">7D4C2</strain>
    </source>
</reference>
<dbReference type="InterPro" id="IPR019235">
    <property type="entry name" value="DUF2178_TM"/>
</dbReference>
<dbReference type="RefSeq" id="WP_066643050.1">
    <property type="nucleotide sequence ID" value="NZ_CP060286.1"/>
</dbReference>
<keyword evidence="4" id="KW-1185">Reference proteome</keyword>
<dbReference type="Pfam" id="PF09946">
    <property type="entry name" value="DUF2178"/>
    <property type="match status" value="1"/>
</dbReference>
<evidence type="ECO:0000256" key="1">
    <source>
        <dbReference type="SAM" id="Phobius"/>
    </source>
</evidence>
<accession>A0A6N8I1Q4</accession>
<feature type="transmembrane region" description="Helical" evidence="1">
    <location>
        <begin position="109"/>
        <end position="134"/>
    </location>
</feature>
<evidence type="ECO:0008006" key="6">
    <source>
        <dbReference type="Google" id="ProtNLM"/>
    </source>
</evidence>
<evidence type="ECO:0000313" key="4">
    <source>
        <dbReference type="Proteomes" id="UP000469440"/>
    </source>
</evidence>
<feature type="transmembrane region" description="Helical" evidence="1">
    <location>
        <begin position="34"/>
        <end position="51"/>
    </location>
</feature>
<dbReference type="OrthoDB" id="2087510at2"/>
<accession>A0A7G8TAJ6</accession>
<dbReference type="EMBL" id="CP060286">
    <property type="protein sequence ID" value="QNK40637.1"/>
    <property type="molecule type" value="Genomic_DNA"/>
</dbReference>
<reference evidence="2 4" key="1">
    <citation type="submission" date="2019-09" db="EMBL/GenBank/DDBJ databases">
        <title>Genome sequence of Clostridium sp. EA1.</title>
        <authorList>
            <person name="Poehlein A."/>
            <person name="Bengelsdorf F.R."/>
            <person name="Daniel R."/>
        </authorList>
    </citation>
    <scope>NUCLEOTIDE SEQUENCE [LARGE SCALE GENOMIC DNA]</scope>
    <source>
        <strain evidence="2 4">EA1</strain>
    </source>
</reference>
<gene>
    <name evidence="2" type="ORF">CAFE_27700</name>
    <name evidence="3" type="ORF">HCR03_18800</name>
</gene>
<keyword evidence="1" id="KW-1133">Transmembrane helix</keyword>
<dbReference type="KEGG" id="cfem:HCR03_18800"/>
<name>A0A6N8I1Q4_9FIRM</name>
<protein>
    <recommendedName>
        <fullName evidence="6">DUF2178 domain-containing protein</fullName>
    </recommendedName>
</protein>
<keyword evidence="1" id="KW-0472">Membrane</keyword>
<dbReference type="Proteomes" id="UP000469440">
    <property type="component" value="Unassembled WGS sequence"/>
</dbReference>
<feature type="transmembrane region" description="Helical" evidence="1">
    <location>
        <begin position="9"/>
        <end position="28"/>
    </location>
</feature>
<organism evidence="2 4">
    <name type="scientific">Caproicibacter fermentans</name>
    <dbReference type="NCBI Taxonomy" id="2576756"/>
    <lineage>
        <taxon>Bacteria</taxon>
        <taxon>Bacillati</taxon>
        <taxon>Bacillota</taxon>
        <taxon>Clostridia</taxon>
        <taxon>Eubacteriales</taxon>
        <taxon>Acutalibacteraceae</taxon>
        <taxon>Caproicibacter</taxon>
    </lineage>
</organism>
<dbReference type="EMBL" id="VWXL01000081">
    <property type="protein sequence ID" value="MVB12041.1"/>
    <property type="molecule type" value="Genomic_DNA"/>
</dbReference>
<evidence type="ECO:0000313" key="5">
    <source>
        <dbReference type="Proteomes" id="UP000515909"/>
    </source>
</evidence>
<proteinExistence type="predicted"/>
<evidence type="ECO:0000313" key="3">
    <source>
        <dbReference type="EMBL" id="QNK40637.1"/>
    </source>
</evidence>
<feature type="transmembrane region" description="Helical" evidence="1">
    <location>
        <begin position="85"/>
        <end position="103"/>
    </location>
</feature>
<dbReference type="AlphaFoldDB" id="A0A6N8I1Q4"/>